<dbReference type="EMBL" id="CM017702">
    <property type="protein sequence ID" value="TYG79531.1"/>
    <property type="molecule type" value="Genomic_DNA"/>
</dbReference>
<evidence type="ECO:0000313" key="2">
    <source>
        <dbReference type="Proteomes" id="UP000323506"/>
    </source>
</evidence>
<reference evidence="1 2" key="1">
    <citation type="submission" date="2019-06" db="EMBL/GenBank/DDBJ databases">
        <title>WGS assembly of Gossypium darwinii.</title>
        <authorList>
            <person name="Chen Z.J."/>
            <person name="Sreedasyam A."/>
            <person name="Ando A."/>
            <person name="Song Q."/>
            <person name="De L."/>
            <person name="Hulse-Kemp A."/>
            <person name="Ding M."/>
            <person name="Ye W."/>
            <person name="Kirkbride R."/>
            <person name="Jenkins J."/>
            <person name="Plott C."/>
            <person name="Lovell J."/>
            <person name="Lin Y.-M."/>
            <person name="Vaughn R."/>
            <person name="Liu B."/>
            <person name="Li W."/>
            <person name="Simpson S."/>
            <person name="Scheffler B."/>
            <person name="Saski C."/>
            <person name="Grover C."/>
            <person name="Hu G."/>
            <person name="Conover J."/>
            <person name="Carlson J."/>
            <person name="Shu S."/>
            <person name="Boston L."/>
            <person name="Williams M."/>
            <person name="Peterson D."/>
            <person name="Mcgee K."/>
            <person name="Jones D."/>
            <person name="Wendel J."/>
            <person name="Stelly D."/>
            <person name="Grimwood J."/>
            <person name="Schmutz J."/>
        </authorList>
    </citation>
    <scope>NUCLEOTIDE SEQUENCE [LARGE SCALE GENOMIC DNA]</scope>
    <source>
        <strain evidence="1">1808015.09</strain>
    </source>
</reference>
<evidence type="ECO:0000313" key="1">
    <source>
        <dbReference type="EMBL" id="TYG79531.1"/>
    </source>
</evidence>
<accession>A0A5D2DCJ0</accession>
<dbReference type="Proteomes" id="UP000323506">
    <property type="component" value="Chromosome D02"/>
</dbReference>
<sequence length="177" mass="20497">MGFRDLAKFNIALLHSNNDKKELVAITIWALWHARNKLIHEGISQSVNDVVTFVRGYRREYRVLSTVLSLLSCSIVSLTLDKSLTPSLPFFSPNRKSTSTSTTPRHGASSLLRLLKDLLRCKLDADERCKILHSNFWDLLDDTCNILPAFKLSYYYLSSYLKRCFAYCSYFPKHYEF</sequence>
<keyword evidence="2" id="KW-1185">Reference proteome</keyword>
<gene>
    <name evidence="1" type="ORF">ES288_D02G145800v1</name>
</gene>
<organism evidence="1 2">
    <name type="scientific">Gossypium darwinii</name>
    <name type="common">Darwin's cotton</name>
    <name type="synonym">Gossypium barbadense var. darwinii</name>
    <dbReference type="NCBI Taxonomy" id="34276"/>
    <lineage>
        <taxon>Eukaryota</taxon>
        <taxon>Viridiplantae</taxon>
        <taxon>Streptophyta</taxon>
        <taxon>Embryophyta</taxon>
        <taxon>Tracheophyta</taxon>
        <taxon>Spermatophyta</taxon>
        <taxon>Magnoliopsida</taxon>
        <taxon>eudicotyledons</taxon>
        <taxon>Gunneridae</taxon>
        <taxon>Pentapetalae</taxon>
        <taxon>rosids</taxon>
        <taxon>malvids</taxon>
        <taxon>Malvales</taxon>
        <taxon>Malvaceae</taxon>
        <taxon>Malvoideae</taxon>
        <taxon>Gossypium</taxon>
    </lineage>
</organism>
<name>A0A5D2DCJ0_GOSDA</name>
<dbReference type="AlphaFoldDB" id="A0A5D2DCJ0"/>
<proteinExistence type="predicted"/>
<protein>
    <submittedName>
        <fullName evidence="1">Uncharacterized protein</fullName>
    </submittedName>
</protein>